<dbReference type="GO" id="GO:0003729">
    <property type="term" value="F:mRNA binding"/>
    <property type="evidence" value="ECO:0007669"/>
    <property type="project" value="TreeGrafter"/>
</dbReference>
<dbReference type="GO" id="GO:0009507">
    <property type="term" value="C:chloroplast"/>
    <property type="evidence" value="ECO:0007669"/>
    <property type="project" value="UniProtKB-SubCell"/>
</dbReference>
<dbReference type="GO" id="GO:0022625">
    <property type="term" value="C:cytosolic large ribosomal subunit"/>
    <property type="evidence" value="ECO:0007669"/>
    <property type="project" value="TreeGrafter"/>
</dbReference>
<keyword evidence="3 4" id="KW-0687">Ribonucleoprotein</keyword>
<proteinExistence type="inferred from homology"/>
<accession>A0A1Z1MPS9</accession>
<dbReference type="InterPro" id="IPR005823">
    <property type="entry name" value="Ribosomal_uL13_bac-type"/>
</dbReference>
<dbReference type="EMBL" id="MF101450">
    <property type="protein sequence ID" value="ARW68097.1"/>
    <property type="molecule type" value="Genomic_DNA"/>
</dbReference>
<dbReference type="GO" id="GO:0006412">
    <property type="term" value="P:translation"/>
    <property type="evidence" value="ECO:0007669"/>
    <property type="project" value="UniProtKB-UniRule"/>
</dbReference>
<dbReference type="PANTHER" id="PTHR11545:SF2">
    <property type="entry name" value="LARGE RIBOSOMAL SUBUNIT PROTEIN UL13M"/>
    <property type="match status" value="1"/>
</dbReference>
<comment type="similarity">
    <text evidence="1 4 5">Belongs to the universal ribosomal protein uL13 family.</text>
</comment>
<comment type="subunit">
    <text evidence="4">Part of the 50S ribosomal subunit.</text>
</comment>
<dbReference type="Gene3D" id="3.90.1180.10">
    <property type="entry name" value="Ribosomal protein L13"/>
    <property type="match status" value="1"/>
</dbReference>
<dbReference type="InterPro" id="IPR023563">
    <property type="entry name" value="Ribosomal_uL13_CS"/>
</dbReference>
<dbReference type="NCBIfam" id="TIGR01066">
    <property type="entry name" value="rplM_bact"/>
    <property type="match status" value="1"/>
</dbReference>
<dbReference type="PROSITE" id="PS00783">
    <property type="entry name" value="RIBOSOMAL_L13"/>
    <property type="match status" value="1"/>
</dbReference>
<dbReference type="InterPro" id="IPR036899">
    <property type="entry name" value="Ribosomal_uL13_sf"/>
</dbReference>
<protein>
    <recommendedName>
        <fullName evidence="4">Large ribosomal subunit protein uL13c</fullName>
    </recommendedName>
</protein>
<name>A0A1Z1MPS9_9FLOR</name>
<reference evidence="6" key="1">
    <citation type="journal article" date="2017" name="J. Phycol.">
        <title>Analysis of chloroplast genomes and a supermatrix inform reclassification of the Rhodomelaceae (Rhodophyta).</title>
        <authorList>
            <person name="Diaz-Tapia P."/>
            <person name="Maggs C.A."/>
            <person name="West J.A."/>
            <person name="Verbruggen H."/>
        </authorList>
    </citation>
    <scope>NUCLEOTIDE SEQUENCE</scope>
    <source>
        <strain evidence="6">PD1561</strain>
    </source>
</reference>
<dbReference type="HAMAP" id="MF_01366">
    <property type="entry name" value="Ribosomal_uL13"/>
    <property type="match status" value="1"/>
</dbReference>
<dbReference type="InterPro" id="IPR005822">
    <property type="entry name" value="Ribosomal_uL13"/>
</dbReference>
<dbReference type="GeneID" id="33361437"/>
<evidence type="ECO:0000256" key="2">
    <source>
        <dbReference type="ARBA" id="ARBA00022980"/>
    </source>
</evidence>
<evidence type="ECO:0000256" key="1">
    <source>
        <dbReference type="ARBA" id="ARBA00006227"/>
    </source>
</evidence>
<keyword evidence="6" id="KW-0150">Chloroplast</keyword>
<dbReference type="GO" id="GO:0017148">
    <property type="term" value="P:negative regulation of translation"/>
    <property type="evidence" value="ECO:0007669"/>
    <property type="project" value="TreeGrafter"/>
</dbReference>
<comment type="subcellular location">
    <subcellularLocation>
        <location evidence="4">Plastid</location>
        <location evidence="4">Chloroplast</location>
    </subcellularLocation>
</comment>
<dbReference type="AlphaFoldDB" id="A0A1Z1MPS9"/>
<sequence length="151" mass="17604">MYINKNKTSIKCSKDNTDWYIIDAKDKNLGRLSSIIAYLLKGKNSVEYIPHKKSKTKIIIINSRYIKVTGNKILQKTYKRHSGRPGGLKTENFNQLKERIPNRIIEHAVKGMLPKNSLGRQLFRNLKVYSNNEHPHISQKPKILEVKNYKK</sequence>
<keyword evidence="6" id="KW-0934">Plastid</keyword>
<evidence type="ECO:0000256" key="3">
    <source>
        <dbReference type="ARBA" id="ARBA00023274"/>
    </source>
</evidence>
<dbReference type="GO" id="GO:0003735">
    <property type="term" value="F:structural constituent of ribosome"/>
    <property type="evidence" value="ECO:0007669"/>
    <property type="project" value="InterPro"/>
</dbReference>
<evidence type="ECO:0000256" key="4">
    <source>
        <dbReference type="HAMAP-Rule" id="MF_01366"/>
    </source>
</evidence>
<evidence type="ECO:0000313" key="6">
    <source>
        <dbReference type="EMBL" id="ARW68097.1"/>
    </source>
</evidence>
<organism evidence="6">
    <name type="scientific">Cliftonaea pectinata</name>
    <dbReference type="NCBI Taxonomy" id="2007206"/>
    <lineage>
        <taxon>Eukaryota</taxon>
        <taxon>Rhodophyta</taxon>
        <taxon>Florideophyceae</taxon>
        <taxon>Rhodymeniophycidae</taxon>
        <taxon>Ceramiales</taxon>
        <taxon>Rhodomelaceae</taxon>
        <taxon>Polyzonieae</taxon>
        <taxon>Cliftonaea</taxon>
    </lineage>
</organism>
<dbReference type="RefSeq" id="YP_009398963.1">
    <property type="nucleotide sequence ID" value="NC_035294.1"/>
</dbReference>
<dbReference type="SUPFAM" id="SSF52161">
    <property type="entry name" value="Ribosomal protein L13"/>
    <property type="match status" value="1"/>
</dbReference>
<dbReference type="CDD" id="cd00392">
    <property type="entry name" value="Ribosomal_L13"/>
    <property type="match status" value="1"/>
</dbReference>
<geneLocation type="chloroplast" evidence="6"/>
<dbReference type="PIRSF" id="PIRSF002181">
    <property type="entry name" value="Ribosomal_L13"/>
    <property type="match status" value="1"/>
</dbReference>
<dbReference type="Pfam" id="PF00572">
    <property type="entry name" value="Ribosomal_L13"/>
    <property type="match status" value="1"/>
</dbReference>
<gene>
    <name evidence="4 6" type="primary">rpl13</name>
</gene>
<dbReference type="PANTHER" id="PTHR11545">
    <property type="entry name" value="RIBOSOMAL PROTEIN L13"/>
    <property type="match status" value="1"/>
</dbReference>
<keyword evidence="2 4" id="KW-0689">Ribosomal protein</keyword>
<evidence type="ECO:0000256" key="5">
    <source>
        <dbReference type="RuleBase" id="RU003877"/>
    </source>
</evidence>